<dbReference type="SUPFAM" id="SSF143437">
    <property type="entry name" value="THUMP domain-like"/>
    <property type="match status" value="1"/>
</dbReference>
<keyword evidence="5 16" id="KW-0489">Methyltransferase</keyword>
<dbReference type="InterPro" id="IPR053943">
    <property type="entry name" value="RlmKL-like_Mtase_CS"/>
</dbReference>
<dbReference type="Gene3D" id="3.40.50.150">
    <property type="entry name" value="Vaccinia Virus protein VP39"/>
    <property type="match status" value="1"/>
</dbReference>
<dbReference type="GO" id="GO:0005737">
    <property type="term" value="C:cytoplasm"/>
    <property type="evidence" value="ECO:0007669"/>
    <property type="project" value="UniProtKB-SubCell"/>
</dbReference>
<dbReference type="Proteomes" id="UP001218895">
    <property type="component" value="Chromosome"/>
</dbReference>
<evidence type="ECO:0000256" key="12">
    <source>
        <dbReference type="ARBA" id="ARBA00061338"/>
    </source>
</evidence>
<dbReference type="EC" id="2.1.1.213" evidence="13"/>
<gene>
    <name evidence="16" type="ORF">L1994_08175</name>
</gene>
<keyword evidence="8" id="KW-0819">tRNA processing</keyword>
<dbReference type="GO" id="GO:0000049">
    <property type="term" value="F:tRNA binding"/>
    <property type="evidence" value="ECO:0007669"/>
    <property type="project" value="UniProtKB-KW"/>
</dbReference>
<keyword evidence="17" id="KW-1185">Reference proteome</keyword>
<dbReference type="InterPro" id="IPR029063">
    <property type="entry name" value="SAM-dependent_MTases_sf"/>
</dbReference>
<sequence>MKLILELSGEHPTLPFSEAECVGDIIKKGMQVAVVDCPVPKATQRLAMTHSIIRYMGECSASYESFAEMLETLSIESDVSFAGRVKKVSDTKIPDSQLELERCIGSHIKGKVSLSSPEREYRAIFSGDICYFGEVMYRIDRGGFEYRNPMRRAFFHPGVMMPVLARTLVNLAQTKKGDVLLDPFCGTGGILLEGMLLDADVIGTDMDISMLKGCLENLPRAEVLKVDSTNLPITDRSVDSVVTDLPYGQSVCIKAESMNALYNDSISEMRRVLKKGKRAVVVTHVDVREIAKKHFDIVQFHEQRVHKSLTRRIMVLE</sequence>
<reference evidence="16" key="1">
    <citation type="submission" date="2022-01" db="EMBL/GenBank/DDBJ databases">
        <title>Complete genome of Methanomicrobium antiquum DSM 21220.</title>
        <authorList>
            <person name="Chen S.-C."/>
            <person name="You Y.-T."/>
            <person name="Zhou Y.-Z."/>
            <person name="Lai M.-C."/>
        </authorList>
    </citation>
    <scope>NUCLEOTIDE SEQUENCE</scope>
    <source>
        <strain evidence="16">DSM 21220</strain>
    </source>
</reference>
<protein>
    <recommendedName>
        <fullName evidence="13">tRNA (guanine(10)-N(2))-dimethyltransferase</fullName>
        <ecNumber evidence="13">2.1.1.213</ecNumber>
    </recommendedName>
    <alternativeName>
        <fullName evidence="14">tRNA:G10 dimethyltransferase</fullName>
    </alternativeName>
</protein>
<accession>A0AAF0FLL1</accession>
<dbReference type="SUPFAM" id="SSF53335">
    <property type="entry name" value="S-adenosyl-L-methionine-dependent methyltransferases"/>
    <property type="match status" value="1"/>
</dbReference>
<dbReference type="GeneID" id="79950367"/>
<comment type="function">
    <text evidence="11">Catalyzes the adenosylmethionine-dependent methylation of the exocyclic amino group (N(2)) of guanosine at position 10 of various tRNAs. Acts via a two-step process that leads to the formation of either N(2)-monomethyl (m(2)G) or N(2)-dimethylguanosine (m(2)(2)G).</text>
</comment>
<evidence type="ECO:0000256" key="6">
    <source>
        <dbReference type="ARBA" id="ARBA00022679"/>
    </source>
</evidence>
<evidence type="ECO:0000256" key="4">
    <source>
        <dbReference type="ARBA" id="ARBA00022555"/>
    </source>
</evidence>
<keyword evidence="7" id="KW-0949">S-adenosyl-L-methionine</keyword>
<dbReference type="FunFam" id="3.40.50.150:FF:000251">
    <property type="entry name" value="Putative RNA methylase"/>
    <property type="match status" value="1"/>
</dbReference>
<dbReference type="GO" id="GO:0160101">
    <property type="term" value="F:tRNA (guanine(10)-N2)-dimethyltransferase activity"/>
    <property type="evidence" value="ECO:0007669"/>
    <property type="project" value="UniProtKB-EC"/>
</dbReference>
<comment type="subunit">
    <text evidence="2">Monomer.</text>
</comment>
<evidence type="ECO:0000256" key="1">
    <source>
        <dbReference type="ARBA" id="ARBA00004496"/>
    </source>
</evidence>
<dbReference type="Pfam" id="PF01170">
    <property type="entry name" value="UPF0020"/>
    <property type="match status" value="1"/>
</dbReference>
<keyword evidence="6" id="KW-0808">Transferase</keyword>
<evidence type="ECO:0000256" key="11">
    <source>
        <dbReference type="ARBA" id="ARBA00054380"/>
    </source>
</evidence>
<name>A0AAF0FLL1_9EURY</name>
<evidence type="ECO:0000313" key="17">
    <source>
        <dbReference type="Proteomes" id="UP001218895"/>
    </source>
</evidence>
<evidence type="ECO:0000256" key="14">
    <source>
        <dbReference type="ARBA" id="ARBA00082665"/>
    </source>
</evidence>
<evidence type="ECO:0000256" key="9">
    <source>
        <dbReference type="ARBA" id="ARBA00022884"/>
    </source>
</evidence>
<evidence type="ECO:0000256" key="10">
    <source>
        <dbReference type="ARBA" id="ARBA00051883"/>
    </source>
</evidence>
<comment type="catalytic activity">
    <reaction evidence="10">
        <text>guanosine(10) in tRNA + 2 S-adenosyl-L-methionine = N(2)-dimethylguanosine(10) in tRNA + 2 S-adenosyl-L-homocysteine + 2 H(+)</text>
        <dbReference type="Rhea" id="RHEA:43124"/>
        <dbReference type="Rhea" id="RHEA-COMP:10355"/>
        <dbReference type="Rhea" id="RHEA-COMP:10358"/>
        <dbReference type="ChEBI" id="CHEBI:15378"/>
        <dbReference type="ChEBI" id="CHEBI:57856"/>
        <dbReference type="ChEBI" id="CHEBI:59789"/>
        <dbReference type="ChEBI" id="CHEBI:74269"/>
        <dbReference type="ChEBI" id="CHEBI:74513"/>
        <dbReference type="EC" id="2.1.1.213"/>
    </reaction>
</comment>
<evidence type="ECO:0000256" key="7">
    <source>
        <dbReference type="ARBA" id="ARBA00022691"/>
    </source>
</evidence>
<proteinExistence type="inferred from homology"/>
<dbReference type="AlphaFoldDB" id="A0AAF0FLL1"/>
<evidence type="ECO:0000256" key="8">
    <source>
        <dbReference type="ARBA" id="ARBA00022694"/>
    </source>
</evidence>
<evidence type="ECO:0000256" key="13">
    <source>
        <dbReference type="ARBA" id="ARBA00066936"/>
    </source>
</evidence>
<dbReference type="KEGG" id="manq:L1994_08175"/>
<dbReference type="InterPro" id="IPR000241">
    <property type="entry name" value="RlmKL-like_Mtase"/>
</dbReference>
<dbReference type="PANTHER" id="PTHR14911">
    <property type="entry name" value="THUMP DOMAIN-CONTAINING"/>
    <property type="match status" value="1"/>
</dbReference>
<comment type="subcellular location">
    <subcellularLocation>
        <location evidence="1">Cytoplasm</location>
    </subcellularLocation>
</comment>
<dbReference type="EMBL" id="CP091092">
    <property type="protein sequence ID" value="WFN36120.1"/>
    <property type="molecule type" value="Genomic_DNA"/>
</dbReference>
<evidence type="ECO:0000256" key="3">
    <source>
        <dbReference type="ARBA" id="ARBA00022490"/>
    </source>
</evidence>
<evidence type="ECO:0000259" key="15">
    <source>
        <dbReference type="Pfam" id="PF01170"/>
    </source>
</evidence>
<feature type="domain" description="Ribosomal RNA large subunit methyltransferase K/L-like methyltransferase" evidence="15">
    <location>
        <begin position="150"/>
        <end position="312"/>
    </location>
</feature>
<dbReference type="GO" id="GO:0030488">
    <property type="term" value="P:tRNA methylation"/>
    <property type="evidence" value="ECO:0007669"/>
    <property type="project" value="TreeGrafter"/>
</dbReference>
<keyword evidence="4" id="KW-0820">tRNA-binding</keyword>
<dbReference type="CDD" id="cd02440">
    <property type="entry name" value="AdoMet_MTases"/>
    <property type="match status" value="1"/>
</dbReference>
<organism evidence="16 17">
    <name type="scientific">Methanomicrobium antiquum</name>
    <dbReference type="NCBI Taxonomy" id="487686"/>
    <lineage>
        <taxon>Archaea</taxon>
        <taxon>Methanobacteriati</taxon>
        <taxon>Methanobacteriota</taxon>
        <taxon>Stenosarchaea group</taxon>
        <taxon>Methanomicrobia</taxon>
        <taxon>Methanomicrobiales</taxon>
        <taxon>Methanomicrobiaceae</taxon>
        <taxon>Methanomicrobium</taxon>
    </lineage>
</organism>
<evidence type="ECO:0000256" key="5">
    <source>
        <dbReference type="ARBA" id="ARBA00022603"/>
    </source>
</evidence>
<dbReference type="PANTHER" id="PTHR14911:SF21">
    <property type="entry name" value="N2-METHYLGUANOSINE TRNA METHYLTRANSFERASE"/>
    <property type="match status" value="1"/>
</dbReference>
<keyword evidence="9" id="KW-0694">RNA-binding</keyword>
<dbReference type="PROSITE" id="PS01261">
    <property type="entry name" value="UPF0020"/>
    <property type="match status" value="1"/>
</dbReference>
<keyword evidence="3" id="KW-0963">Cytoplasm</keyword>
<evidence type="ECO:0000313" key="16">
    <source>
        <dbReference type="EMBL" id="WFN36120.1"/>
    </source>
</evidence>
<comment type="similarity">
    <text evidence="12">Belongs to the methyltransferase superfamily. Trm-G10 family.</text>
</comment>
<dbReference type="RefSeq" id="WP_278098959.1">
    <property type="nucleotide sequence ID" value="NZ_CP091092.1"/>
</dbReference>
<evidence type="ECO:0000256" key="2">
    <source>
        <dbReference type="ARBA" id="ARBA00011245"/>
    </source>
</evidence>